<dbReference type="Proteomes" id="UP000807306">
    <property type="component" value="Unassembled WGS sequence"/>
</dbReference>
<feature type="region of interest" description="Disordered" evidence="3">
    <location>
        <begin position="899"/>
        <end position="920"/>
    </location>
</feature>
<feature type="compositionally biased region" description="Polar residues" evidence="3">
    <location>
        <begin position="52"/>
        <end position="68"/>
    </location>
</feature>
<feature type="compositionally biased region" description="Low complexity" evidence="3">
    <location>
        <begin position="69"/>
        <end position="83"/>
    </location>
</feature>
<dbReference type="CDD" id="cd00059">
    <property type="entry name" value="FH_FOX"/>
    <property type="match status" value="1"/>
</dbReference>
<feature type="region of interest" description="Disordered" evidence="3">
    <location>
        <begin position="291"/>
        <end position="336"/>
    </location>
</feature>
<keyword evidence="2" id="KW-0539">Nucleus</keyword>
<dbReference type="InterPro" id="IPR050211">
    <property type="entry name" value="FOX_domain-containing"/>
</dbReference>
<dbReference type="GO" id="GO:0000978">
    <property type="term" value="F:RNA polymerase II cis-regulatory region sequence-specific DNA binding"/>
    <property type="evidence" value="ECO:0007669"/>
    <property type="project" value="TreeGrafter"/>
</dbReference>
<dbReference type="SUPFAM" id="SSF46785">
    <property type="entry name" value="Winged helix' DNA-binding domain"/>
    <property type="match status" value="1"/>
</dbReference>
<feature type="region of interest" description="Disordered" evidence="3">
    <location>
        <begin position="450"/>
        <end position="504"/>
    </location>
</feature>
<dbReference type="AlphaFoldDB" id="A0A9P6E9V2"/>
<keyword evidence="6" id="KW-1185">Reference proteome</keyword>
<dbReference type="PANTHER" id="PTHR11829:SF343">
    <property type="entry name" value="FORK-HEAD DOMAIN-CONTAINING PROTEIN"/>
    <property type="match status" value="1"/>
</dbReference>
<keyword evidence="1 2" id="KW-0238">DNA-binding</keyword>
<dbReference type="PRINTS" id="PR00053">
    <property type="entry name" value="FORKHEAD"/>
</dbReference>
<feature type="DNA-binding region" description="Fork-head" evidence="2">
    <location>
        <begin position="355"/>
        <end position="444"/>
    </location>
</feature>
<dbReference type="PROSITE" id="PS50039">
    <property type="entry name" value="FORK_HEAD_3"/>
    <property type="match status" value="1"/>
</dbReference>
<proteinExistence type="predicted"/>
<dbReference type="Pfam" id="PF00250">
    <property type="entry name" value="Forkhead"/>
    <property type="match status" value="1"/>
</dbReference>
<feature type="compositionally biased region" description="Low complexity" evidence="3">
    <location>
        <begin position="144"/>
        <end position="153"/>
    </location>
</feature>
<evidence type="ECO:0000313" key="5">
    <source>
        <dbReference type="EMBL" id="KAF9525149.1"/>
    </source>
</evidence>
<comment type="subcellular location">
    <subcellularLocation>
        <location evidence="2">Nucleus</location>
    </subcellularLocation>
</comment>
<comment type="caution">
    <text evidence="5">The sequence shown here is derived from an EMBL/GenBank/DDBJ whole genome shotgun (WGS) entry which is preliminary data.</text>
</comment>
<name>A0A9P6E9V2_9AGAR</name>
<sequence length="966" mass="104783">MADPGASPISQLLHTLGITREELVKHSVQMRQFLTADDALSSRVSDRETLSRPRSGSDLPSSTRSVGPTRTLARSLSRASSSSQRDVTPPSTPVKTEPLESTLPHRRMDSMEMVIERQRRQRKTRRDRDREPSRNRQHPPSPSPSNASYSGHSQDSMASTRDETNTCGPILNDCSTAQHPESVPVAEPPPVTPQKNKYYREHTNLSAHSQALKDATCKNETPTPTRPVMQPILQSQPLPPYYAYPAYVGYPHYLPVAYRPMQAGTPSATLPTTPQAQRIHIFPPTNTTAVPSSLKAAASPLPPSSPPPASSPMSSPSRRVVNLVSSPGPMGPEPEETEYDNLPYKLPPGPYLSTKPDLSYAALIGRAILSSPEHRLTLQEIYDWITIVYPYYKRGETTWMNSIRHVLSTTLVFRKVPRDRSVGRTLWAIYNDDIECFRDGGFKKHLCKDYSNGADGKDKGGGMKGKGGRARKRTADDDDAERKPPKKARKDQLSSSNTSGDSSVVHSSFIPLGMHPLFPPRATPHLQPYYQSLMPQPQTQTFPPVPTDVIFPPLPATAFSRIASTASSSSSVSKGDDASIPSTTTSATTSPPPSSTSESSPPPSTVISSSASSSALSSASSVPELTPHRTSSSPPSSLPATSDLDIDMRDSRVGTRAPGDDVLCTIASTVIAKQDAVAAVDPEQEHEDEADAIFNTTLLGPVKFWKDTNKTSGGLQPGIELMDFEDERDLRVPSARDKKGKKKDIGRKHSIFPPIQTSPTLNVRRLNQPKPPIERPTTPISSASSCPATPPPRNGSGTTTTHKISSIRTPISHKGLHMSPSPSLAHFKSHLDPPPTVSGGVAPLDVSHPSGPEDEPIDPTRTPRKRTTNALNGGISVFGHPVTPKKLVFSTSDASPFRTPVNTMGGAGGTTPRSRAMYDPHDPRTLLDDELQRMSSYDGESPAGLFGKERSSLLYDSPGLEGYKWW</sequence>
<feature type="region of interest" description="Disordered" evidence="3">
    <location>
        <begin position="565"/>
        <end position="645"/>
    </location>
</feature>
<organism evidence="5 6">
    <name type="scientific">Crepidotus variabilis</name>
    <dbReference type="NCBI Taxonomy" id="179855"/>
    <lineage>
        <taxon>Eukaryota</taxon>
        <taxon>Fungi</taxon>
        <taxon>Dikarya</taxon>
        <taxon>Basidiomycota</taxon>
        <taxon>Agaricomycotina</taxon>
        <taxon>Agaricomycetes</taxon>
        <taxon>Agaricomycetidae</taxon>
        <taxon>Agaricales</taxon>
        <taxon>Agaricineae</taxon>
        <taxon>Crepidotaceae</taxon>
        <taxon>Crepidotus</taxon>
    </lineage>
</organism>
<feature type="region of interest" description="Disordered" evidence="3">
    <location>
        <begin position="732"/>
        <end position="803"/>
    </location>
</feature>
<feature type="compositionally biased region" description="Pro residues" evidence="3">
    <location>
        <begin position="590"/>
        <end position="604"/>
    </location>
</feature>
<feature type="compositionally biased region" description="Low complexity" evidence="3">
    <location>
        <begin position="565"/>
        <end position="589"/>
    </location>
</feature>
<evidence type="ECO:0000256" key="1">
    <source>
        <dbReference type="ARBA" id="ARBA00023125"/>
    </source>
</evidence>
<dbReference type="GO" id="GO:0000981">
    <property type="term" value="F:DNA-binding transcription factor activity, RNA polymerase II-specific"/>
    <property type="evidence" value="ECO:0007669"/>
    <property type="project" value="TreeGrafter"/>
</dbReference>
<feature type="compositionally biased region" description="Low complexity" evidence="3">
    <location>
        <begin position="776"/>
        <end position="787"/>
    </location>
</feature>
<dbReference type="OrthoDB" id="5954824at2759"/>
<reference evidence="5" key="1">
    <citation type="submission" date="2020-11" db="EMBL/GenBank/DDBJ databases">
        <authorList>
            <consortium name="DOE Joint Genome Institute"/>
            <person name="Ahrendt S."/>
            <person name="Riley R."/>
            <person name="Andreopoulos W."/>
            <person name="Labutti K."/>
            <person name="Pangilinan J."/>
            <person name="Ruiz-Duenas F.J."/>
            <person name="Barrasa J.M."/>
            <person name="Sanchez-Garcia M."/>
            <person name="Camarero S."/>
            <person name="Miyauchi S."/>
            <person name="Serrano A."/>
            <person name="Linde D."/>
            <person name="Babiker R."/>
            <person name="Drula E."/>
            <person name="Ayuso-Fernandez I."/>
            <person name="Pacheco R."/>
            <person name="Padilla G."/>
            <person name="Ferreira P."/>
            <person name="Barriuso J."/>
            <person name="Kellner H."/>
            <person name="Castanera R."/>
            <person name="Alfaro M."/>
            <person name="Ramirez L."/>
            <person name="Pisabarro A.G."/>
            <person name="Kuo A."/>
            <person name="Tritt A."/>
            <person name="Lipzen A."/>
            <person name="He G."/>
            <person name="Yan M."/>
            <person name="Ng V."/>
            <person name="Cullen D."/>
            <person name="Martin F."/>
            <person name="Rosso M.-N."/>
            <person name="Henrissat B."/>
            <person name="Hibbett D."/>
            <person name="Martinez A.T."/>
            <person name="Grigoriev I.V."/>
        </authorList>
    </citation>
    <scope>NUCLEOTIDE SEQUENCE</scope>
    <source>
        <strain evidence="5">CBS 506.95</strain>
    </source>
</reference>
<dbReference type="Gene3D" id="1.10.10.10">
    <property type="entry name" value="Winged helix-like DNA-binding domain superfamily/Winged helix DNA-binding domain"/>
    <property type="match status" value="1"/>
</dbReference>
<dbReference type="GO" id="GO:0005634">
    <property type="term" value="C:nucleus"/>
    <property type="evidence" value="ECO:0007669"/>
    <property type="project" value="UniProtKB-SubCell"/>
</dbReference>
<dbReference type="SMART" id="SM00339">
    <property type="entry name" value="FH"/>
    <property type="match status" value="1"/>
</dbReference>
<dbReference type="EMBL" id="MU157888">
    <property type="protein sequence ID" value="KAF9525149.1"/>
    <property type="molecule type" value="Genomic_DNA"/>
</dbReference>
<accession>A0A9P6E9V2</accession>
<evidence type="ECO:0000256" key="2">
    <source>
        <dbReference type="PROSITE-ProRule" id="PRU00089"/>
    </source>
</evidence>
<dbReference type="InterPro" id="IPR036388">
    <property type="entry name" value="WH-like_DNA-bd_sf"/>
</dbReference>
<evidence type="ECO:0000259" key="4">
    <source>
        <dbReference type="PROSITE" id="PS50039"/>
    </source>
</evidence>
<feature type="compositionally biased region" description="Basic residues" evidence="3">
    <location>
        <begin position="738"/>
        <end position="750"/>
    </location>
</feature>
<dbReference type="PANTHER" id="PTHR11829">
    <property type="entry name" value="FORKHEAD BOX PROTEIN"/>
    <property type="match status" value="1"/>
</dbReference>
<feature type="compositionally biased region" description="Pro residues" evidence="3">
    <location>
        <begin position="300"/>
        <end position="310"/>
    </location>
</feature>
<feature type="domain" description="Fork-head" evidence="4">
    <location>
        <begin position="355"/>
        <end position="444"/>
    </location>
</feature>
<evidence type="ECO:0000313" key="6">
    <source>
        <dbReference type="Proteomes" id="UP000807306"/>
    </source>
</evidence>
<dbReference type="InterPro" id="IPR001766">
    <property type="entry name" value="Fork_head_dom"/>
</dbReference>
<gene>
    <name evidence="5" type="ORF">CPB83DRAFT_897286</name>
</gene>
<feature type="compositionally biased region" description="Low complexity" evidence="3">
    <location>
        <begin position="605"/>
        <end position="643"/>
    </location>
</feature>
<evidence type="ECO:0000256" key="3">
    <source>
        <dbReference type="SAM" id="MobiDB-lite"/>
    </source>
</evidence>
<feature type="region of interest" description="Disordered" evidence="3">
    <location>
        <begin position="35"/>
        <end position="194"/>
    </location>
</feature>
<protein>
    <recommendedName>
        <fullName evidence="4">Fork-head domain-containing protein</fullName>
    </recommendedName>
</protein>
<feature type="region of interest" description="Disordered" evidence="3">
    <location>
        <begin position="815"/>
        <end position="877"/>
    </location>
</feature>
<feature type="compositionally biased region" description="Basic and acidic residues" evidence="3">
    <location>
        <begin position="106"/>
        <end position="118"/>
    </location>
</feature>
<dbReference type="InterPro" id="IPR036390">
    <property type="entry name" value="WH_DNA-bd_sf"/>
</dbReference>
<feature type="compositionally biased region" description="Low complexity" evidence="3">
    <location>
        <begin position="494"/>
        <end position="504"/>
    </location>
</feature>